<organism evidence="1 2">
    <name type="scientific">Clostridium saccharobutylicum DSM 13864</name>
    <dbReference type="NCBI Taxonomy" id="1345695"/>
    <lineage>
        <taxon>Bacteria</taxon>
        <taxon>Bacillati</taxon>
        <taxon>Bacillota</taxon>
        <taxon>Clostridia</taxon>
        <taxon>Eubacteriales</taxon>
        <taxon>Clostridiaceae</taxon>
        <taxon>Clostridium</taxon>
    </lineage>
</organism>
<evidence type="ECO:0000313" key="1">
    <source>
        <dbReference type="EMBL" id="AGX43921.1"/>
    </source>
</evidence>
<dbReference type="OrthoDB" id="2372078at2"/>
<protein>
    <recommendedName>
        <fullName evidence="3">DUF4268 domain-containing protein</fullName>
    </recommendedName>
</protein>
<dbReference type="EMBL" id="CP006721">
    <property type="protein sequence ID" value="AGX43921.1"/>
    <property type="molecule type" value="Genomic_DNA"/>
</dbReference>
<dbReference type="RefSeq" id="WP_022747066.1">
    <property type="nucleotide sequence ID" value="NC_022571.1"/>
</dbReference>
<dbReference type="GeneID" id="55475335"/>
<dbReference type="eggNOG" id="ENOG5032MF0">
    <property type="taxonomic scope" value="Bacteria"/>
</dbReference>
<reference evidence="1 2" key="1">
    <citation type="journal article" date="2013" name="Genome Announc.">
        <title>Complete Genome Sequence of the Solvent Producer Clostridium saccharobutylicum NCP262 (DSM 13864).</title>
        <authorList>
            <person name="Poehlein A."/>
            <person name="Hartwich K."/>
            <person name="Krabben P."/>
            <person name="Ehrenreich A."/>
            <person name="Liebl W."/>
            <person name="Durre P."/>
            <person name="Gottschalk G."/>
            <person name="Daniel R."/>
        </authorList>
    </citation>
    <scope>NUCLEOTIDE SEQUENCE [LARGE SCALE GENOMIC DNA]</scope>
    <source>
        <strain evidence="1">DSM 13864</strain>
    </source>
</reference>
<gene>
    <name evidence="1" type="ORF">CLSA_c29540</name>
</gene>
<sequence>MGQRNSRKKELILNLYCKLYPQKLNKILRTNLSSIMLERDFDKRRIDITAISDDGKKCYIEVLLKKTDDIHYEQVKTIIERVINPQMDNLIVWIAPEFNQKHIQELFKLVASNYSCRNLELKIIRLNGEAVIPILEDINKASILEQVEKYNQIESIEDLFFFSNEIKCSGNTDNISFHGKDRYVEYTRKQNLLIKVIERLREDFWMNPNVHQYKDVENGNYISMGSGISSGIEYRVVINKSNSMGVEVCFGYDYKNIFYKLLSESKEDIEESLDFVHLVWNSKHEKIGWYLGNTFMYEEDLLIKRLARITKQYICIMDKYIRQAI</sequence>
<name>U5MWD1_CLOSA</name>
<dbReference type="PATRIC" id="fig|1345695.10.peg.1038"/>
<proteinExistence type="predicted"/>
<evidence type="ECO:0000313" key="2">
    <source>
        <dbReference type="Proteomes" id="UP000017118"/>
    </source>
</evidence>
<dbReference type="AlphaFoldDB" id="U5MWD1"/>
<dbReference type="HOGENOM" id="CLU_854457_0_0_9"/>
<dbReference type="Proteomes" id="UP000017118">
    <property type="component" value="Chromosome"/>
</dbReference>
<dbReference type="KEGG" id="csb:CLSA_c29540"/>
<evidence type="ECO:0008006" key="3">
    <source>
        <dbReference type="Google" id="ProtNLM"/>
    </source>
</evidence>
<keyword evidence="2" id="KW-1185">Reference proteome</keyword>
<accession>U5MWD1</accession>